<dbReference type="Gene3D" id="2.60.40.2810">
    <property type="match status" value="1"/>
</dbReference>
<reference evidence="2" key="2">
    <citation type="submission" date="2023-07" db="EMBL/GenBank/DDBJ databases">
        <authorList>
            <person name="Shen H."/>
        </authorList>
    </citation>
    <scope>NUCLEOTIDE SEQUENCE</scope>
    <source>
        <strain evidence="2">TNR-22</strain>
    </source>
</reference>
<dbReference type="Gene3D" id="2.60.40.10">
    <property type="entry name" value="Immunoglobulins"/>
    <property type="match status" value="1"/>
</dbReference>
<accession>A0ABT8YMV5</accession>
<evidence type="ECO:0000313" key="2">
    <source>
        <dbReference type="EMBL" id="MDO6964582.1"/>
    </source>
</evidence>
<dbReference type="InterPro" id="IPR015919">
    <property type="entry name" value="Cadherin-like_sf"/>
</dbReference>
<dbReference type="SUPFAM" id="SSF51120">
    <property type="entry name" value="beta-Roll"/>
    <property type="match status" value="1"/>
</dbReference>
<dbReference type="RefSeq" id="WP_304376484.1">
    <property type="nucleotide sequence ID" value="NZ_JAUOZU010000007.1"/>
</dbReference>
<dbReference type="Pfam" id="PF17963">
    <property type="entry name" value="Big_9"/>
    <property type="match status" value="1"/>
</dbReference>
<reference evidence="2" key="1">
    <citation type="journal article" date="2015" name="Int. J. Syst. Evol. Microbiol.">
        <title>Rhizobium alvei sp. nov., isolated from a freshwater river.</title>
        <authorList>
            <person name="Sheu S.Y."/>
            <person name="Huang H.W."/>
            <person name="Young C.C."/>
            <person name="Chen W.M."/>
        </authorList>
    </citation>
    <scope>NUCLEOTIDE SEQUENCE</scope>
    <source>
        <strain evidence="2">TNR-22</strain>
    </source>
</reference>
<dbReference type="InterPro" id="IPR001343">
    <property type="entry name" value="Hemolysn_Ca-bd"/>
</dbReference>
<dbReference type="SUPFAM" id="SSF49313">
    <property type="entry name" value="Cadherin-like"/>
    <property type="match status" value="1"/>
</dbReference>
<sequence length="630" mass="66323">MTNSAAVVGGDLTGNVKEDEIVTASGQLTIDDVDGEREFKPLVNVQMTYGVLSLTKDGAWTYQMNTVDSMPDGWNYDDKIAVETLDGTFTWLTINVKGTNDAPTFTTGQALAGTVVEEGIVTPTVLAADVDDAVSLLSFTFSAEHGTAVSLSGGQFQYTAATDFYGTDTVTVTVTDQSGASATTTYSVIVSNEWDAPFGSDKTVTIAEDSSHTLAVDDFGFSDSKDAGSQVNQFDAAIISAVSGDGELWLGDVELDLSGGPVTVSKADIEAGKLVWKPSSNATGEAHITFNVKDDADPLVQENTTSADANTLTINVTAVNDAPKLTSANADAEIRAGESLSLKIGDTHFTDVEGDDLAYAIKVNGKTMPSWMTFNTATGALKVKPGSQNVGDYEITVTASDGTAKARDTFELTVLYPATSGDSIALSNRAIAENSKAGAVIGALSGKDGDGHDFASFELGNNPDKMFRIVDGDLVVNKGAKFDFETKSTYAVKILATDDDGITVHRTFTITVKDVREDPNGTTGNDILFGDAKNNLVDGGLGNDKLTGGEGADTFVFGKAYGKDVILDFHRKEGDIIDLSDAAGIDNYRDLVAHHASEVGDTVRITAGDGSVLIINHMDLDELTKGMFQF</sequence>
<dbReference type="InterPro" id="IPR006644">
    <property type="entry name" value="Cadg"/>
</dbReference>
<dbReference type="EMBL" id="JAUOZU010000007">
    <property type="protein sequence ID" value="MDO6964582.1"/>
    <property type="molecule type" value="Genomic_DNA"/>
</dbReference>
<evidence type="ECO:0000313" key="3">
    <source>
        <dbReference type="Proteomes" id="UP001174932"/>
    </source>
</evidence>
<dbReference type="Pfam" id="PF05345">
    <property type="entry name" value="He_PIG"/>
    <property type="match status" value="1"/>
</dbReference>
<feature type="domain" description="Cadherin" evidence="1">
    <location>
        <begin position="431"/>
        <end position="521"/>
    </location>
</feature>
<proteinExistence type="predicted"/>
<dbReference type="InterPro" id="IPR011049">
    <property type="entry name" value="Serralysin-like_metalloprot_C"/>
</dbReference>
<dbReference type="Gene3D" id="2.150.10.10">
    <property type="entry name" value="Serralysin-like metalloprotease, C-terminal"/>
    <property type="match status" value="1"/>
</dbReference>
<dbReference type="SMART" id="SM00736">
    <property type="entry name" value="CADG"/>
    <property type="match status" value="1"/>
</dbReference>
<dbReference type="CDD" id="cd11304">
    <property type="entry name" value="Cadherin_repeat"/>
    <property type="match status" value="1"/>
</dbReference>
<evidence type="ECO:0000259" key="1">
    <source>
        <dbReference type="PROSITE" id="PS50268"/>
    </source>
</evidence>
<organism evidence="2 3">
    <name type="scientific">Rhizobium alvei</name>
    <dbReference type="NCBI Taxonomy" id="1132659"/>
    <lineage>
        <taxon>Bacteria</taxon>
        <taxon>Pseudomonadati</taxon>
        <taxon>Pseudomonadota</taxon>
        <taxon>Alphaproteobacteria</taxon>
        <taxon>Hyphomicrobiales</taxon>
        <taxon>Rhizobiaceae</taxon>
        <taxon>Rhizobium/Agrobacterium group</taxon>
        <taxon>Rhizobium</taxon>
    </lineage>
</organism>
<keyword evidence="3" id="KW-1185">Reference proteome</keyword>
<gene>
    <name evidence="2" type="ORF">Q4481_11495</name>
</gene>
<dbReference type="Pfam" id="PF17803">
    <property type="entry name" value="Cadherin_4"/>
    <property type="match status" value="1"/>
</dbReference>
<dbReference type="InterPro" id="IPR013783">
    <property type="entry name" value="Ig-like_fold"/>
</dbReference>
<dbReference type="InterPro" id="IPR002126">
    <property type="entry name" value="Cadherin-like_dom"/>
</dbReference>
<dbReference type="Proteomes" id="UP001174932">
    <property type="component" value="Unassembled WGS sequence"/>
</dbReference>
<dbReference type="InterPro" id="IPR040853">
    <property type="entry name" value="RapA2_cadherin-like"/>
</dbReference>
<dbReference type="PRINTS" id="PR00313">
    <property type="entry name" value="CABNDNGRPT"/>
</dbReference>
<dbReference type="Pfam" id="PF00353">
    <property type="entry name" value="HemolysinCabind"/>
    <property type="match status" value="1"/>
</dbReference>
<dbReference type="InterPro" id="IPR010221">
    <property type="entry name" value="VCBS_dom"/>
</dbReference>
<comment type="caution">
    <text evidence="2">The sequence shown here is derived from an EMBL/GenBank/DDBJ whole genome shotgun (WGS) entry which is preliminary data.</text>
</comment>
<dbReference type="NCBIfam" id="TIGR01965">
    <property type="entry name" value="VCBS_repeat"/>
    <property type="match status" value="1"/>
</dbReference>
<dbReference type="PROSITE" id="PS50268">
    <property type="entry name" value="CADHERIN_2"/>
    <property type="match status" value="1"/>
</dbReference>
<dbReference type="Gene3D" id="2.60.40.60">
    <property type="entry name" value="Cadherins"/>
    <property type="match status" value="1"/>
</dbReference>
<name>A0ABT8YMV5_9HYPH</name>
<protein>
    <submittedName>
        <fullName evidence="2">Ig-like domain-containing protein</fullName>
    </submittedName>
</protein>